<protein>
    <recommendedName>
        <fullName evidence="4">VWFA domain-containing protein</fullName>
    </recommendedName>
</protein>
<evidence type="ECO:0000259" key="4">
    <source>
        <dbReference type="PROSITE" id="PS50234"/>
    </source>
</evidence>
<feature type="region of interest" description="Disordered" evidence="1">
    <location>
        <begin position="267"/>
        <end position="360"/>
    </location>
</feature>
<feature type="compositionally biased region" description="Basic and acidic residues" evidence="1">
    <location>
        <begin position="275"/>
        <end position="294"/>
    </location>
</feature>
<evidence type="ECO:0000313" key="5">
    <source>
        <dbReference type="EMBL" id="MBB5807953.1"/>
    </source>
</evidence>
<dbReference type="InterPro" id="IPR002035">
    <property type="entry name" value="VWF_A"/>
</dbReference>
<evidence type="ECO:0000313" key="6">
    <source>
        <dbReference type="Proteomes" id="UP000552097"/>
    </source>
</evidence>
<keyword evidence="2" id="KW-1133">Transmembrane helix</keyword>
<dbReference type="Pfam" id="PF00092">
    <property type="entry name" value="VWA"/>
    <property type="match status" value="1"/>
</dbReference>
<keyword evidence="2" id="KW-0472">Membrane</keyword>
<dbReference type="PROSITE" id="PS50234">
    <property type="entry name" value="VWFA"/>
    <property type="match status" value="1"/>
</dbReference>
<name>A0A7W9HTZ3_9PSEU</name>
<dbReference type="EMBL" id="JACHMO010000001">
    <property type="protein sequence ID" value="MBB5807953.1"/>
    <property type="molecule type" value="Genomic_DNA"/>
</dbReference>
<feature type="signal peptide" evidence="3">
    <location>
        <begin position="1"/>
        <end position="22"/>
    </location>
</feature>
<proteinExistence type="predicted"/>
<dbReference type="RefSeq" id="WP_184927929.1">
    <property type="nucleotide sequence ID" value="NZ_JACHMO010000001.1"/>
</dbReference>
<reference evidence="5 6" key="1">
    <citation type="submission" date="2020-08" db="EMBL/GenBank/DDBJ databases">
        <title>Sequencing the genomes of 1000 actinobacteria strains.</title>
        <authorList>
            <person name="Klenk H.-P."/>
        </authorList>
    </citation>
    <scope>NUCLEOTIDE SEQUENCE [LARGE SCALE GENOMIC DNA]</scope>
    <source>
        <strain evidence="5 6">DSM 45486</strain>
    </source>
</reference>
<accession>A0A7W9HTZ3</accession>
<dbReference type="SMART" id="SM00327">
    <property type="entry name" value="VWA"/>
    <property type="match status" value="1"/>
</dbReference>
<keyword evidence="6" id="KW-1185">Reference proteome</keyword>
<keyword evidence="3" id="KW-0732">Signal</keyword>
<dbReference type="SUPFAM" id="SSF53300">
    <property type="entry name" value="vWA-like"/>
    <property type="match status" value="1"/>
</dbReference>
<sequence length="360" mass="37369">MFGRVFAVLAAAAFLTPPTVAAQDVVNPPWPARCPMELGLLVDQSDSMGSRFGEVREATRNVIDALRDKPSKVTVIGFGTTARIVQSDVDVSDADLRRGLKDDVDRLDTGDSTGGATNWDAALAAAGSHGVDVAVLITDGMPTAYGDPPQEGPEDPLAVAAGTADRLKAAGTRIVAVGIDLPPGGDANLAAVTGPRAEQDYFTGEQSSLLRRLYDIVASACGVPITALPQPEAGAFPWTPVLAAALAAALAIALIAFLRYRERGPVGVKGRPARQRVEARQPIDHRDLTRKLRDSATGIGATGHDTTGKDISGQGTGGPDTATTHGDGDGDSDSGSPPAHRSMSLDFLDRTPPTKKDNNP</sequence>
<evidence type="ECO:0000256" key="1">
    <source>
        <dbReference type="SAM" id="MobiDB-lite"/>
    </source>
</evidence>
<organism evidence="5 6">
    <name type="scientific">Saccharothrix ecbatanensis</name>
    <dbReference type="NCBI Taxonomy" id="1105145"/>
    <lineage>
        <taxon>Bacteria</taxon>
        <taxon>Bacillati</taxon>
        <taxon>Actinomycetota</taxon>
        <taxon>Actinomycetes</taxon>
        <taxon>Pseudonocardiales</taxon>
        <taxon>Pseudonocardiaceae</taxon>
        <taxon>Saccharothrix</taxon>
    </lineage>
</organism>
<dbReference type="AlphaFoldDB" id="A0A7W9HTZ3"/>
<dbReference type="Proteomes" id="UP000552097">
    <property type="component" value="Unassembled WGS sequence"/>
</dbReference>
<feature type="compositionally biased region" description="Basic and acidic residues" evidence="1">
    <location>
        <begin position="347"/>
        <end position="360"/>
    </location>
</feature>
<evidence type="ECO:0000256" key="2">
    <source>
        <dbReference type="SAM" id="Phobius"/>
    </source>
</evidence>
<keyword evidence="2" id="KW-0812">Transmembrane</keyword>
<feature type="chain" id="PRO_5030574418" description="VWFA domain-containing protein" evidence="3">
    <location>
        <begin position="23"/>
        <end position="360"/>
    </location>
</feature>
<feature type="transmembrane region" description="Helical" evidence="2">
    <location>
        <begin position="238"/>
        <end position="258"/>
    </location>
</feature>
<comment type="caution">
    <text evidence="5">The sequence shown here is derived from an EMBL/GenBank/DDBJ whole genome shotgun (WGS) entry which is preliminary data.</text>
</comment>
<dbReference type="InterPro" id="IPR036465">
    <property type="entry name" value="vWFA_dom_sf"/>
</dbReference>
<gene>
    <name evidence="5" type="ORF">F4560_007721</name>
</gene>
<evidence type="ECO:0000256" key="3">
    <source>
        <dbReference type="SAM" id="SignalP"/>
    </source>
</evidence>
<dbReference type="Gene3D" id="3.40.50.410">
    <property type="entry name" value="von Willebrand factor, type A domain"/>
    <property type="match status" value="1"/>
</dbReference>
<feature type="domain" description="VWFA" evidence="4">
    <location>
        <begin position="37"/>
        <end position="217"/>
    </location>
</feature>
<dbReference type="CDD" id="cd00198">
    <property type="entry name" value="vWFA"/>
    <property type="match status" value="1"/>
</dbReference>